<organism evidence="3 4">
    <name type="scientific">Novosphingobium cyanobacteriorum</name>
    <dbReference type="NCBI Taxonomy" id="3024215"/>
    <lineage>
        <taxon>Bacteria</taxon>
        <taxon>Pseudomonadati</taxon>
        <taxon>Pseudomonadota</taxon>
        <taxon>Alphaproteobacteria</taxon>
        <taxon>Sphingomonadales</taxon>
        <taxon>Sphingomonadaceae</taxon>
        <taxon>Novosphingobium</taxon>
    </lineage>
</organism>
<proteinExistence type="predicted"/>
<evidence type="ECO:0000313" key="3">
    <source>
        <dbReference type="EMBL" id="MDF8335678.1"/>
    </source>
</evidence>
<keyword evidence="4" id="KW-1185">Reference proteome</keyword>
<evidence type="ECO:0000313" key="4">
    <source>
        <dbReference type="Proteomes" id="UP001222770"/>
    </source>
</evidence>
<protein>
    <recommendedName>
        <fullName evidence="5">AttH domain-containing protein</fullName>
    </recommendedName>
</protein>
<evidence type="ECO:0000259" key="2">
    <source>
        <dbReference type="Pfam" id="PF23213"/>
    </source>
</evidence>
<name>A0ABT6CPZ3_9SPHN</name>
<evidence type="ECO:0000259" key="1">
    <source>
        <dbReference type="Pfam" id="PF23212"/>
    </source>
</evidence>
<dbReference type="InterPro" id="IPR055493">
    <property type="entry name" value="DUF7065"/>
</dbReference>
<dbReference type="EMBL" id="JAROCY010000035">
    <property type="protein sequence ID" value="MDF8335678.1"/>
    <property type="molecule type" value="Genomic_DNA"/>
</dbReference>
<comment type="caution">
    <text evidence="3">The sequence shown here is derived from an EMBL/GenBank/DDBJ whole genome shotgun (WGS) entry which is preliminary data.</text>
</comment>
<feature type="domain" description="DUF7064" evidence="1">
    <location>
        <begin position="172"/>
        <end position="294"/>
    </location>
</feature>
<dbReference type="InterPro" id="IPR055492">
    <property type="entry name" value="DUF7064"/>
</dbReference>
<gene>
    <name evidence="3" type="ORF">POM99_20935</name>
</gene>
<sequence length="324" mass="36630">MTYDPSWDRPHTPGPEDLWQESDCWWFMDLEQKVGGMQRLGQTPNIGKSHIMSFCFAADGERYLGHRDGKPGDAERWADGQRIESHRVEALDNQRMLYSWDDPESSAELEFYECFYAPRDWTEAPPEAVMKDMNTGGHSECSGRVKGTVRIGAKTYKIDALAHRDRSWGYRDWSTAGQSKMHTGTIGPEMSWAAFIFQRRDTGEWFDAGYVVRDGKQEDIANLRMIASYDTDSFTGMGGRSIITLKSGEKIVIPSKPMQAYLSQFDNFVATTNMSTADINGKVGMSIFELLTNPGLGPMRYPKQSQLSYICAEHGLSKSAVYEE</sequence>
<dbReference type="Pfam" id="PF23212">
    <property type="entry name" value="DUF7064"/>
    <property type="match status" value="1"/>
</dbReference>
<dbReference type="Pfam" id="PF23213">
    <property type="entry name" value="DUF7065"/>
    <property type="match status" value="1"/>
</dbReference>
<feature type="domain" description="DUF7065" evidence="2">
    <location>
        <begin position="4"/>
        <end position="171"/>
    </location>
</feature>
<dbReference type="Proteomes" id="UP001222770">
    <property type="component" value="Unassembled WGS sequence"/>
</dbReference>
<accession>A0ABT6CPZ3</accession>
<reference evidence="3 4" key="1">
    <citation type="submission" date="2023-03" db="EMBL/GenBank/DDBJ databases">
        <title>Novosphingobium cyanobacteriorum sp. nov., isolated from a eutrophic reservoir during the Microcystis bloom period.</title>
        <authorList>
            <person name="Kang M."/>
            <person name="Le V."/>
            <person name="Ko S.-R."/>
            <person name="Lee S.-A."/>
            <person name="Ahn C.-Y."/>
        </authorList>
    </citation>
    <scope>NUCLEOTIDE SEQUENCE [LARGE SCALE GENOMIC DNA]</scope>
    <source>
        <strain evidence="3 4">HBC54</strain>
    </source>
</reference>
<evidence type="ECO:0008006" key="5">
    <source>
        <dbReference type="Google" id="ProtNLM"/>
    </source>
</evidence>